<reference evidence="2 3" key="1">
    <citation type="submission" date="2024-04" db="EMBL/GenBank/DDBJ databases">
        <title>Human intestinal bacterial collection.</title>
        <authorList>
            <person name="Pauvert C."/>
            <person name="Hitch T.C.A."/>
            <person name="Clavel T."/>
        </authorList>
    </citation>
    <scope>NUCLEOTIDE SEQUENCE [LARGE SCALE GENOMIC DNA]</scope>
    <source>
        <strain evidence="2 3">CLA-AA-H197</strain>
    </source>
</reference>
<dbReference type="Pfam" id="PF01381">
    <property type="entry name" value="HTH_3"/>
    <property type="match status" value="1"/>
</dbReference>
<dbReference type="InterPro" id="IPR001387">
    <property type="entry name" value="Cro/C1-type_HTH"/>
</dbReference>
<organism evidence="2 3">
    <name type="scientific">Paratractidigestivibacter faecalis</name>
    <dbReference type="NCBI Taxonomy" id="2292441"/>
    <lineage>
        <taxon>Bacteria</taxon>
        <taxon>Bacillati</taxon>
        <taxon>Actinomycetota</taxon>
        <taxon>Coriobacteriia</taxon>
        <taxon>Coriobacteriales</taxon>
        <taxon>Atopobiaceae</taxon>
        <taxon>Paratractidigestivibacter</taxon>
    </lineage>
</organism>
<dbReference type="RefSeq" id="WP_349181419.1">
    <property type="nucleotide sequence ID" value="NZ_JBBNGS010000002.1"/>
</dbReference>
<sequence>MQTLKSVRELRGVTQKAVAEHLGVARQTYANYESKQEKMTVEQAKAACDFLHCEVADVFLPEEVK</sequence>
<proteinExistence type="predicted"/>
<comment type="caution">
    <text evidence="2">The sequence shown here is derived from an EMBL/GenBank/DDBJ whole genome shotgun (WGS) entry which is preliminary data.</text>
</comment>
<dbReference type="SUPFAM" id="SSF47413">
    <property type="entry name" value="lambda repressor-like DNA-binding domains"/>
    <property type="match status" value="1"/>
</dbReference>
<dbReference type="Proteomes" id="UP001478817">
    <property type="component" value="Unassembled WGS sequence"/>
</dbReference>
<keyword evidence="3" id="KW-1185">Reference proteome</keyword>
<feature type="domain" description="HTH cro/C1-type" evidence="1">
    <location>
        <begin position="4"/>
        <end position="58"/>
    </location>
</feature>
<dbReference type="CDD" id="cd00093">
    <property type="entry name" value="HTH_XRE"/>
    <property type="match status" value="1"/>
</dbReference>
<evidence type="ECO:0000313" key="3">
    <source>
        <dbReference type="Proteomes" id="UP001478817"/>
    </source>
</evidence>
<dbReference type="Gene3D" id="1.10.260.40">
    <property type="entry name" value="lambda repressor-like DNA-binding domains"/>
    <property type="match status" value="1"/>
</dbReference>
<evidence type="ECO:0000259" key="1">
    <source>
        <dbReference type="PROSITE" id="PS50943"/>
    </source>
</evidence>
<dbReference type="PROSITE" id="PS50943">
    <property type="entry name" value="HTH_CROC1"/>
    <property type="match status" value="1"/>
</dbReference>
<protein>
    <submittedName>
        <fullName evidence="2">Helix-turn-helix transcriptional regulator</fullName>
    </submittedName>
</protein>
<name>A0ABV1IG86_9ACTN</name>
<accession>A0ABV1IG86</accession>
<dbReference type="EMBL" id="JBBNGS010000002">
    <property type="protein sequence ID" value="MEQ2637051.1"/>
    <property type="molecule type" value="Genomic_DNA"/>
</dbReference>
<gene>
    <name evidence="2" type="ORF">AAAT05_01610</name>
</gene>
<evidence type="ECO:0000313" key="2">
    <source>
        <dbReference type="EMBL" id="MEQ2637051.1"/>
    </source>
</evidence>
<dbReference type="InterPro" id="IPR010982">
    <property type="entry name" value="Lambda_DNA-bd_dom_sf"/>
</dbReference>
<dbReference type="SMART" id="SM00530">
    <property type="entry name" value="HTH_XRE"/>
    <property type="match status" value="1"/>
</dbReference>